<feature type="transmembrane region" description="Helical" evidence="1">
    <location>
        <begin position="16"/>
        <end position="36"/>
    </location>
</feature>
<dbReference type="AlphaFoldDB" id="A0A2G5EHQ0"/>
<name>A0A2G5EHQ0_AQUCA</name>
<evidence type="ECO:0000256" key="1">
    <source>
        <dbReference type="SAM" id="Phobius"/>
    </source>
</evidence>
<accession>A0A2G5EHQ0</accession>
<evidence type="ECO:0000313" key="2">
    <source>
        <dbReference type="EMBL" id="PIA55314.1"/>
    </source>
</evidence>
<organism evidence="2 3">
    <name type="scientific">Aquilegia coerulea</name>
    <name type="common">Rocky mountain columbine</name>
    <dbReference type="NCBI Taxonomy" id="218851"/>
    <lineage>
        <taxon>Eukaryota</taxon>
        <taxon>Viridiplantae</taxon>
        <taxon>Streptophyta</taxon>
        <taxon>Embryophyta</taxon>
        <taxon>Tracheophyta</taxon>
        <taxon>Spermatophyta</taxon>
        <taxon>Magnoliopsida</taxon>
        <taxon>Ranunculales</taxon>
        <taxon>Ranunculaceae</taxon>
        <taxon>Thalictroideae</taxon>
        <taxon>Aquilegia</taxon>
    </lineage>
</organism>
<dbReference type="EMBL" id="KZ305025">
    <property type="protein sequence ID" value="PIA55314.1"/>
    <property type="molecule type" value="Genomic_DNA"/>
</dbReference>
<keyword evidence="3" id="KW-1185">Reference proteome</keyword>
<keyword evidence="1" id="KW-0812">Transmembrane</keyword>
<protein>
    <submittedName>
        <fullName evidence="2">Uncharacterized protein</fullName>
    </submittedName>
</protein>
<evidence type="ECO:0000313" key="3">
    <source>
        <dbReference type="Proteomes" id="UP000230069"/>
    </source>
</evidence>
<dbReference type="InParanoid" id="A0A2G5EHQ0"/>
<sequence length="84" mass="9651">MEEVEEEESDLLFDCISSTGFICGCYKLIMICPLKRRLYIASMASSRYYIIVICILKFLIELMFYICTSYLLYSSLNSSLNAAS</sequence>
<feature type="transmembrane region" description="Helical" evidence="1">
    <location>
        <begin position="48"/>
        <end position="73"/>
    </location>
</feature>
<proteinExistence type="predicted"/>
<keyword evidence="1" id="KW-1133">Transmembrane helix</keyword>
<reference evidence="2 3" key="1">
    <citation type="submission" date="2017-09" db="EMBL/GenBank/DDBJ databases">
        <title>WGS assembly of Aquilegia coerulea Goldsmith.</title>
        <authorList>
            <person name="Hodges S."/>
            <person name="Kramer E."/>
            <person name="Nordborg M."/>
            <person name="Tomkins J."/>
            <person name="Borevitz J."/>
            <person name="Derieg N."/>
            <person name="Yan J."/>
            <person name="Mihaltcheva S."/>
            <person name="Hayes R.D."/>
            <person name="Rokhsar D."/>
        </authorList>
    </citation>
    <scope>NUCLEOTIDE SEQUENCE [LARGE SCALE GENOMIC DNA]</scope>
    <source>
        <strain evidence="3">cv. Goldsmith</strain>
    </source>
</reference>
<dbReference type="Proteomes" id="UP000230069">
    <property type="component" value="Unassembled WGS sequence"/>
</dbReference>
<gene>
    <name evidence="2" type="ORF">AQUCO_00800207v1</name>
</gene>
<keyword evidence="1" id="KW-0472">Membrane</keyword>